<evidence type="ECO:0000313" key="7">
    <source>
        <dbReference type="Proteomes" id="UP001370348"/>
    </source>
</evidence>
<dbReference type="PIRSF" id="PIRSF000188">
    <property type="entry name" value="Phe_leu_dh"/>
    <property type="match status" value="1"/>
</dbReference>
<keyword evidence="2 4" id="KW-0560">Oxidoreductase</keyword>
<dbReference type="PRINTS" id="PR00082">
    <property type="entry name" value="GLFDHDRGNASE"/>
</dbReference>
<dbReference type="InterPro" id="IPR006097">
    <property type="entry name" value="Glu/Leu/Phe/Val/Trp_DH_dimer"/>
</dbReference>
<dbReference type="SMART" id="SM00839">
    <property type="entry name" value="ELFV_dehydrog"/>
    <property type="match status" value="1"/>
</dbReference>
<evidence type="ECO:0000313" key="6">
    <source>
        <dbReference type="EMBL" id="WXB19285.1"/>
    </source>
</evidence>
<dbReference type="CDD" id="cd01075">
    <property type="entry name" value="NAD_bind_Leu_Phe_Val_DH"/>
    <property type="match status" value="1"/>
</dbReference>
<dbReference type="PANTHER" id="PTHR42722">
    <property type="entry name" value="LEUCINE DEHYDROGENASE"/>
    <property type="match status" value="1"/>
</dbReference>
<dbReference type="SUPFAM" id="SSF51735">
    <property type="entry name" value="NAD(P)-binding Rossmann-fold domains"/>
    <property type="match status" value="1"/>
</dbReference>
<evidence type="ECO:0000259" key="5">
    <source>
        <dbReference type="SMART" id="SM00839"/>
    </source>
</evidence>
<dbReference type="InterPro" id="IPR046346">
    <property type="entry name" value="Aminoacid_DH-like_N_sf"/>
</dbReference>
<evidence type="ECO:0000256" key="3">
    <source>
        <dbReference type="ARBA" id="ARBA00023027"/>
    </source>
</evidence>
<dbReference type="RefSeq" id="WP_394828910.1">
    <property type="nucleotide sequence ID" value="NZ_CP089984.1"/>
</dbReference>
<dbReference type="Gene3D" id="3.40.50.720">
    <property type="entry name" value="NAD(P)-binding Rossmann-like Domain"/>
    <property type="match status" value="1"/>
</dbReference>
<dbReference type="InterPro" id="IPR036291">
    <property type="entry name" value="NAD(P)-bd_dom_sf"/>
</dbReference>
<dbReference type="Pfam" id="PF00208">
    <property type="entry name" value="ELFV_dehydrog"/>
    <property type="match status" value="1"/>
</dbReference>
<sequence>MMTDGDAELYRGWGGELVASCYDEGTGAFMFICVHSTVRGPAAGGIRLKAYDSPGDGLRDGMRLSRAMSLKMAICGAPLGGGKAVIALDSARGDVSTGQRGPLLERFAALLASLKGTYYGAPDMNTGPADMDFIHARSPYVFCRTEERGGSGSTTQHTALGVFCSILASAEFAFGSRSLAGKSVVVQGVGEVGAALVGRLVRAGARVTISDVAEDRVAKLAAEFGVASVAPEAAAATDCDIFAPCATGGVLNARSIPELRCAVVAGAANNQLATPEDDARLHERGILYAPDFVASAGGVLHGVGLELWRWSEAQVDRAVEQLGDTLLEVFAKARAERIGTHAAAEKLARAKLAVPRA</sequence>
<dbReference type="InterPro" id="IPR006095">
    <property type="entry name" value="Glu/Leu/Phe/Val/Trp_DH"/>
</dbReference>
<reference evidence="6 7" key="1">
    <citation type="submission" date="2021-12" db="EMBL/GenBank/DDBJ databases">
        <title>Discovery of the Pendulisporaceae a myxobacterial family with distinct sporulation behavior and unique specialized metabolism.</title>
        <authorList>
            <person name="Garcia R."/>
            <person name="Popoff A."/>
            <person name="Bader C.D."/>
            <person name="Loehr J."/>
            <person name="Walesch S."/>
            <person name="Walt C."/>
            <person name="Boldt J."/>
            <person name="Bunk B."/>
            <person name="Haeckl F.J.F.P.J."/>
            <person name="Gunesch A.P."/>
            <person name="Birkelbach J."/>
            <person name="Nuebel U."/>
            <person name="Pietschmann T."/>
            <person name="Bach T."/>
            <person name="Mueller R."/>
        </authorList>
    </citation>
    <scope>NUCLEOTIDE SEQUENCE [LARGE SCALE GENOMIC DNA]</scope>
    <source>
        <strain evidence="6 7">MSr11954</strain>
    </source>
</reference>
<dbReference type="EMBL" id="CP089984">
    <property type="protein sequence ID" value="WXB19285.1"/>
    <property type="molecule type" value="Genomic_DNA"/>
</dbReference>
<dbReference type="InterPro" id="IPR006096">
    <property type="entry name" value="Glu/Leu/Phe/Val/Trp_DH_C"/>
</dbReference>
<keyword evidence="3" id="KW-0520">NAD</keyword>
<keyword evidence="7" id="KW-1185">Reference proteome</keyword>
<dbReference type="SUPFAM" id="SSF53223">
    <property type="entry name" value="Aminoacid dehydrogenase-like, N-terminal domain"/>
    <property type="match status" value="1"/>
</dbReference>
<proteinExistence type="inferred from homology"/>
<organism evidence="6 7">
    <name type="scientific">Pendulispora albinea</name>
    <dbReference type="NCBI Taxonomy" id="2741071"/>
    <lineage>
        <taxon>Bacteria</taxon>
        <taxon>Pseudomonadati</taxon>
        <taxon>Myxococcota</taxon>
        <taxon>Myxococcia</taxon>
        <taxon>Myxococcales</taxon>
        <taxon>Sorangiineae</taxon>
        <taxon>Pendulisporaceae</taxon>
        <taxon>Pendulispora</taxon>
    </lineage>
</organism>
<accession>A0ABZ2M9Y1</accession>
<name>A0ABZ2M9Y1_9BACT</name>
<gene>
    <name evidence="6" type="ORF">LZC94_18890</name>
</gene>
<evidence type="ECO:0000256" key="1">
    <source>
        <dbReference type="ARBA" id="ARBA00006382"/>
    </source>
</evidence>
<dbReference type="PANTHER" id="PTHR42722:SF1">
    <property type="entry name" value="VALINE DEHYDROGENASE"/>
    <property type="match status" value="1"/>
</dbReference>
<evidence type="ECO:0000256" key="2">
    <source>
        <dbReference type="ARBA" id="ARBA00023002"/>
    </source>
</evidence>
<dbReference type="Gene3D" id="3.40.50.10860">
    <property type="entry name" value="Leucine Dehydrogenase, chain A, domain 1"/>
    <property type="match status" value="1"/>
</dbReference>
<dbReference type="Pfam" id="PF02812">
    <property type="entry name" value="ELFV_dehydrog_N"/>
    <property type="match status" value="1"/>
</dbReference>
<evidence type="ECO:0000256" key="4">
    <source>
        <dbReference type="RuleBase" id="RU004417"/>
    </source>
</evidence>
<dbReference type="Proteomes" id="UP001370348">
    <property type="component" value="Chromosome"/>
</dbReference>
<comment type="similarity">
    <text evidence="1 4">Belongs to the Glu/Leu/Phe/Val dehydrogenases family.</text>
</comment>
<feature type="domain" description="Glutamate/phenylalanine/leucine/valine/L-tryptophan dehydrogenase C-terminal" evidence="5">
    <location>
        <begin position="152"/>
        <end position="356"/>
    </location>
</feature>
<dbReference type="InterPro" id="IPR016211">
    <property type="entry name" value="Glu/Phe/Leu/Val/Trp_DH_bac/arc"/>
</dbReference>
<protein>
    <submittedName>
        <fullName evidence="6">NAD(P)-binding domain-containing protein</fullName>
    </submittedName>
</protein>